<name>A0A4R6FC27_9SPHN</name>
<dbReference type="InterPro" id="IPR001155">
    <property type="entry name" value="OxRdtase_FMN_N"/>
</dbReference>
<dbReference type="GO" id="GO:0005829">
    <property type="term" value="C:cytosol"/>
    <property type="evidence" value="ECO:0007669"/>
    <property type="project" value="UniProtKB-ARBA"/>
</dbReference>
<protein>
    <submittedName>
        <fullName evidence="5">N-ethylmaleimide reductase</fullName>
    </submittedName>
</protein>
<dbReference type="Proteomes" id="UP000295493">
    <property type="component" value="Unassembled WGS sequence"/>
</dbReference>
<dbReference type="Gene3D" id="3.20.20.70">
    <property type="entry name" value="Aldolase class I"/>
    <property type="match status" value="1"/>
</dbReference>
<sequence length="384" mass="41320">MTSTLFSPVALGRIHLPNRIVMAPLTRSRAGTGNVPTDMNVEYYRQRASAGMIITEATQISQQGQGYAWTPGIHSDAQISGWSKVADAVHAEGGRIVMQLWHVGRVSHPVFQPGGAAPVAPSVMDVPGKTFIIDPDGNGAWADIPPPQELDIAGIEAIIADYAQAARNAIAAGMDGVEIHAANGYLIDQFINSNSNHRTDAYGGSIENRTRFLFEVVDAVINEVGADRVGVRLTPMGRFIGMGDDTPELTFGHIARRLGERGLAYLHLVEPTTLGVETDTNYDPRWDAIILLMRKIYPGKLLLAGGYDKLSASRALAEGRGDVIAFGKLFIANPDLPHRFKIGAPLNAPDPASFFGGNSLGYIDYPFLPLTPEEIHETGSLAET</sequence>
<evidence type="ECO:0000313" key="5">
    <source>
        <dbReference type="EMBL" id="TDN78749.1"/>
    </source>
</evidence>
<gene>
    <name evidence="5" type="ORF">EV664_11511</name>
</gene>
<keyword evidence="6" id="KW-1185">Reference proteome</keyword>
<dbReference type="InterPro" id="IPR045247">
    <property type="entry name" value="Oye-like"/>
</dbReference>
<dbReference type="RefSeq" id="WP_133496799.1">
    <property type="nucleotide sequence ID" value="NZ_BMLU01000014.1"/>
</dbReference>
<dbReference type="PANTHER" id="PTHR22893:SF91">
    <property type="entry name" value="NADPH DEHYDROGENASE 2-RELATED"/>
    <property type="match status" value="1"/>
</dbReference>
<evidence type="ECO:0000313" key="6">
    <source>
        <dbReference type="Proteomes" id="UP000295493"/>
    </source>
</evidence>
<dbReference type="SUPFAM" id="SSF51395">
    <property type="entry name" value="FMN-linked oxidoreductases"/>
    <property type="match status" value="1"/>
</dbReference>
<dbReference type="InterPro" id="IPR013785">
    <property type="entry name" value="Aldolase_TIM"/>
</dbReference>
<evidence type="ECO:0000259" key="4">
    <source>
        <dbReference type="Pfam" id="PF00724"/>
    </source>
</evidence>
<dbReference type="GO" id="GO:0016628">
    <property type="term" value="F:oxidoreductase activity, acting on the CH-CH group of donors, NAD or NADP as acceptor"/>
    <property type="evidence" value="ECO:0007669"/>
    <property type="project" value="UniProtKB-ARBA"/>
</dbReference>
<comment type="cofactor">
    <cofactor evidence="1">
        <name>FMN</name>
        <dbReference type="ChEBI" id="CHEBI:58210"/>
    </cofactor>
</comment>
<dbReference type="PANTHER" id="PTHR22893">
    <property type="entry name" value="NADH OXIDOREDUCTASE-RELATED"/>
    <property type="match status" value="1"/>
</dbReference>
<feature type="domain" description="NADH:flavin oxidoreductase/NADH oxidase N-terminal" evidence="4">
    <location>
        <begin position="5"/>
        <end position="346"/>
    </location>
</feature>
<organism evidence="5 6">
    <name type="scientific">Stakelama pacifica</name>
    <dbReference type="NCBI Taxonomy" id="517720"/>
    <lineage>
        <taxon>Bacteria</taxon>
        <taxon>Pseudomonadati</taxon>
        <taxon>Pseudomonadota</taxon>
        <taxon>Alphaproteobacteria</taxon>
        <taxon>Sphingomonadales</taxon>
        <taxon>Sphingomonadaceae</taxon>
        <taxon>Stakelama</taxon>
    </lineage>
</organism>
<comment type="similarity">
    <text evidence="2">Belongs to the NADH:flavin oxidoreductase/NADH oxidase family.</text>
</comment>
<comment type="caution">
    <text evidence="5">The sequence shown here is derived from an EMBL/GenBank/DDBJ whole genome shotgun (WGS) entry which is preliminary data.</text>
</comment>
<evidence type="ECO:0000256" key="1">
    <source>
        <dbReference type="ARBA" id="ARBA00001917"/>
    </source>
</evidence>
<keyword evidence="3" id="KW-0560">Oxidoreductase</keyword>
<dbReference type="FunFam" id="3.20.20.70:FF:000059">
    <property type="entry name" value="N-ethylmaleimide reductase, FMN-linked"/>
    <property type="match status" value="1"/>
</dbReference>
<dbReference type="CDD" id="cd02933">
    <property type="entry name" value="OYE_like_FMN"/>
    <property type="match status" value="1"/>
</dbReference>
<accession>A0A4R6FC27</accession>
<dbReference type="GO" id="GO:0010181">
    <property type="term" value="F:FMN binding"/>
    <property type="evidence" value="ECO:0007669"/>
    <property type="project" value="InterPro"/>
</dbReference>
<evidence type="ECO:0000256" key="3">
    <source>
        <dbReference type="ARBA" id="ARBA00023002"/>
    </source>
</evidence>
<dbReference type="EMBL" id="SNWD01000015">
    <property type="protein sequence ID" value="TDN78749.1"/>
    <property type="molecule type" value="Genomic_DNA"/>
</dbReference>
<evidence type="ECO:0000256" key="2">
    <source>
        <dbReference type="ARBA" id="ARBA00005979"/>
    </source>
</evidence>
<dbReference type="AlphaFoldDB" id="A0A4R6FC27"/>
<proteinExistence type="inferred from homology"/>
<dbReference type="OrthoDB" id="9804454at2"/>
<dbReference type="Pfam" id="PF00724">
    <property type="entry name" value="Oxidored_FMN"/>
    <property type="match status" value="1"/>
</dbReference>
<reference evidence="5 6" key="1">
    <citation type="submission" date="2019-03" db="EMBL/GenBank/DDBJ databases">
        <title>Genomic Encyclopedia of Type Strains, Phase IV (KMG-IV): sequencing the most valuable type-strain genomes for metagenomic binning, comparative biology and taxonomic classification.</title>
        <authorList>
            <person name="Goeker M."/>
        </authorList>
    </citation>
    <scope>NUCLEOTIDE SEQUENCE [LARGE SCALE GENOMIC DNA]</scope>
    <source>
        <strain evidence="5 6">DSM 25059</strain>
    </source>
</reference>